<dbReference type="AlphaFoldDB" id="A0A2S7VIJ9"/>
<dbReference type="Proteomes" id="UP000238730">
    <property type="component" value="Unassembled WGS sequence"/>
</dbReference>
<evidence type="ECO:0000256" key="1">
    <source>
        <dbReference type="SAM" id="SignalP"/>
    </source>
</evidence>
<evidence type="ECO:0000313" key="3">
    <source>
        <dbReference type="Proteomes" id="UP000238730"/>
    </source>
</evidence>
<keyword evidence="1" id="KW-0732">Signal</keyword>
<dbReference type="RefSeq" id="WP_105061753.1">
    <property type="nucleotide sequence ID" value="NZ_MSCJ01000003.1"/>
</dbReference>
<sequence length="131" mass="14649">MKKFLFVALSFLLFSAPSFAEYTNYTVLNSTPGTVDLVLEGPFCEQHFLGEIQPSELRQDNLTRGICMLARIDGAIHMDNGVVVPLKYRSPGTTYGQFIVVAKQEDGKWNGKIMPFDDLDGFPDPRSNLNN</sequence>
<proteinExistence type="predicted"/>
<reference evidence="2 3" key="1">
    <citation type="submission" date="2016-12" db="EMBL/GenBank/DDBJ databases">
        <title>Diversity of luminous bacteria.</title>
        <authorList>
            <person name="Yoshizawa S."/>
            <person name="Kogure K."/>
        </authorList>
    </citation>
    <scope>NUCLEOTIDE SEQUENCE [LARGE SCALE GENOMIC DNA]</scope>
    <source>
        <strain evidence="2 3">LC1-200</strain>
    </source>
</reference>
<name>A0A2S7VIJ9_PHOAN</name>
<evidence type="ECO:0000313" key="2">
    <source>
        <dbReference type="EMBL" id="PQJ61908.1"/>
    </source>
</evidence>
<dbReference type="OrthoDB" id="5880027at2"/>
<organism evidence="2 3">
    <name type="scientific">Photobacterium angustum</name>
    <dbReference type="NCBI Taxonomy" id="661"/>
    <lineage>
        <taxon>Bacteria</taxon>
        <taxon>Pseudomonadati</taxon>
        <taxon>Pseudomonadota</taxon>
        <taxon>Gammaproteobacteria</taxon>
        <taxon>Vibrionales</taxon>
        <taxon>Vibrionaceae</taxon>
        <taxon>Photobacterium</taxon>
    </lineage>
</organism>
<feature type="signal peptide" evidence="1">
    <location>
        <begin position="1"/>
        <end position="20"/>
    </location>
</feature>
<protein>
    <submittedName>
        <fullName evidence="2">Uncharacterized protein</fullName>
    </submittedName>
</protein>
<feature type="chain" id="PRO_5015765451" evidence="1">
    <location>
        <begin position="21"/>
        <end position="131"/>
    </location>
</feature>
<accession>A0A2S7VIJ9</accession>
<gene>
    <name evidence="2" type="ORF">BTO08_16720</name>
</gene>
<comment type="caution">
    <text evidence="2">The sequence shown here is derived from an EMBL/GenBank/DDBJ whole genome shotgun (WGS) entry which is preliminary data.</text>
</comment>
<dbReference type="EMBL" id="MSCJ01000003">
    <property type="protein sequence ID" value="PQJ61908.1"/>
    <property type="molecule type" value="Genomic_DNA"/>
</dbReference>